<organism evidence="3 4">
    <name type="scientific">Pseudo-nitzschia multistriata</name>
    <dbReference type="NCBI Taxonomy" id="183589"/>
    <lineage>
        <taxon>Eukaryota</taxon>
        <taxon>Sar</taxon>
        <taxon>Stramenopiles</taxon>
        <taxon>Ochrophyta</taxon>
        <taxon>Bacillariophyta</taxon>
        <taxon>Bacillariophyceae</taxon>
        <taxon>Bacillariophycidae</taxon>
        <taxon>Bacillariales</taxon>
        <taxon>Bacillariaceae</taxon>
        <taxon>Pseudo-nitzschia</taxon>
    </lineage>
</organism>
<evidence type="ECO:0000256" key="1">
    <source>
        <dbReference type="SAM" id="MobiDB-lite"/>
    </source>
</evidence>
<keyword evidence="4" id="KW-1185">Reference proteome</keyword>
<accession>A0A448ZNJ9</accession>
<feature type="chain" id="PRO_5019574750" evidence="2">
    <location>
        <begin position="26"/>
        <end position="371"/>
    </location>
</feature>
<gene>
    <name evidence="3" type="ORF">PSNMU_V1.4_AUG-EV-PASAV3_0106410</name>
</gene>
<dbReference type="OrthoDB" id="46156at2759"/>
<keyword evidence="2" id="KW-0732">Signal</keyword>
<evidence type="ECO:0000313" key="4">
    <source>
        <dbReference type="Proteomes" id="UP000291116"/>
    </source>
</evidence>
<evidence type="ECO:0000313" key="3">
    <source>
        <dbReference type="EMBL" id="VEU43606.1"/>
    </source>
</evidence>
<evidence type="ECO:0000256" key="2">
    <source>
        <dbReference type="SAM" id="SignalP"/>
    </source>
</evidence>
<dbReference type="Proteomes" id="UP000291116">
    <property type="component" value="Unassembled WGS sequence"/>
</dbReference>
<name>A0A448ZNJ9_9STRA</name>
<protein>
    <submittedName>
        <fullName evidence="3">Uncharacterized protein</fullName>
    </submittedName>
</protein>
<proteinExistence type="predicted"/>
<dbReference type="EMBL" id="CAACVS010000564">
    <property type="protein sequence ID" value="VEU43606.1"/>
    <property type="molecule type" value="Genomic_DNA"/>
</dbReference>
<feature type="region of interest" description="Disordered" evidence="1">
    <location>
        <begin position="38"/>
        <end position="99"/>
    </location>
</feature>
<sequence length="371" mass="40714">MPSRLSLLLVVQICLSVNRCYFAHAFLSSVRNPALRRTHNESGSEVGSNHEPISLSPRRLSASPQDSQPNYPEGGDETDLLQSPEGESTPGGGDATGTSKEDFVGLVEEVMKSSKSEHIPRLLANNIEVIIGLQGQDGAQIITSILEDAKADGEKDGDDSVYTQTLQTIDMILGFAEDFVRQAQEMDAANKQLLGKIIKAMVTSENDQSVAGGEGRIISKEDSASKREQLLDTIMKEEKKNFSSGFLRHIDGECDRISNQEKLTPESTRLLDILRMIQTRVLEELGQDLGEAALVLGQLMGYEKEEELLGVLEAGLTVRGNEFALEMASLTEEALDGFSRVPGGADPELVDKVRFIDRRVQEFLNETNEFQ</sequence>
<reference evidence="3 4" key="1">
    <citation type="submission" date="2019-01" db="EMBL/GenBank/DDBJ databases">
        <authorList>
            <person name="Ferrante I. M."/>
        </authorList>
    </citation>
    <scope>NUCLEOTIDE SEQUENCE [LARGE SCALE GENOMIC DNA]</scope>
    <source>
        <strain evidence="3 4">B856</strain>
    </source>
</reference>
<dbReference type="AlphaFoldDB" id="A0A448ZNJ9"/>
<feature type="signal peptide" evidence="2">
    <location>
        <begin position="1"/>
        <end position="25"/>
    </location>
</feature>